<keyword evidence="6 11" id="KW-0547">Nucleotide-binding</keyword>
<evidence type="ECO:0000256" key="4">
    <source>
        <dbReference type="ARBA" id="ARBA00022701"/>
    </source>
</evidence>
<feature type="region of interest" description="Disordered" evidence="13">
    <location>
        <begin position="391"/>
        <end position="422"/>
    </location>
</feature>
<dbReference type="PRINTS" id="PR00380">
    <property type="entry name" value="KINESINHEAVY"/>
</dbReference>
<feature type="region of interest" description="Disordered" evidence="13">
    <location>
        <begin position="1499"/>
        <end position="1575"/>
    </location>
</feature>
<dbReference type="Proteomes" id="UP000053815">
    <property type="component" value="Unassembled WGS sequence"/>
</dbReference>
<comment type="subcellular location">
    <subcellularLocation>
        <location evidence="1">Cytoplasm</location>
        <location evidence="1">Cytoskeleton</location>
    </subcellularLocation>
</comment>
<feature type="region of interest" description="Disordered" evidence="13">
    <location>
        <begin position="717"/>
        <end position="744"/>
    </location>
</feature>
<feature type="region of interest" description="Disordered" evidence="13">
    <location>
        <begin position="764"/>
        <end position="797"/>
    </location>
</feature>
<feature type="compositionally biased region" description="Low complexity" evidence="13">
    <location>
        <begin position="1556"/>
        <end position="1570"/>
    </location>
</feature>
<dbReference type="Pfam" id="PF00225">
    <property type="entry name" value="Kinesin"/>
    <property type="match status" value="1"/>
</dbReference>
<keyword evidence="8 12" id="KW-0175">Coiled coil</keyword>
<reference evidence="15" key="1">
    <citation type="submission" date="2014-09" db="EMBL/GenBank/DDBJ databases">
        <title>Draft genome sequence of an oleaginous Mucoromycotina fungus Mucor ambiguus NBRC6742.</title>
        <authorList>
            <person name="Takeda I."/>
            <person name="Yamane N."/>
            <person name="Morita T."/>
            <person name="Tamano K."/>
            <person name="Machida M."/>
            <person name="Baker S."/>
            <person name="Koike H."/>
        </authorList>
    </citation>
    <scope>NUCLEOTIDE SEQUENCE</scope>
    <source>
        <strain evidence="15">NBRC 6742</strain>
    </source>
</reference>
<feature type="domain" description="Kinesin motor" evidence="14">
    <location>
        <begin position="5"/>
        <end position="355"/>
    </location>
</feature>
<evidence type="ECO:0000256" key="9">
    <source>
        <dbReference type="ARBA" id="ARBA00023175"/>
    </source>
</evidence>
<keyword evidence="4" id="KW-0493">Microtubule</keyword>
<evidence type="ECO:0000259" key="14">
    <source>
        <dbReference type="PROSITE" id="PS50067"/>
    </source>
</evidence>
<accession>A0A0C9LUN4</accession>
<dbReference type="GO" id="GO:0008017">
    <property type="term" value="F:microtubule binding"/>
    <property type="evidence" value="ECO:0007669"/>
    <property type="project" value="InterPro"/>
</dbReference>
<keyword evidence="7 11" id="KW-0067">ATP-binding</keyword>
<feature type="compositionally biased region" description="Polar residues" evidence="13">
    <location>
        <begin position="1381"/>
        <end position="1396"/>
    </location>
</feature>
<evidence type="ECO:0000313" key="15">
    <source>
        <dbReference type="EMBL" id="GAN05330.1"/>
    </source>
</evidence>
<dbReference type="STRING" id="91626.A0A0C9LUN4"/>
<feature type="compositionally biased region" description="Acidic residues" evidence="13">
    <location>
        <begin position="644"/>
        <end position="654"/>
    </location>
</feature>
<keyword evidence="10" id="KW-0206">Cytoskeleton</keyword>
<dbReference type="FunFam" id="3.40.850.10:FF:000011">
    <property type="entry name" value="Kinesin family member 21A"/>
    <property type="match status" value="1"/>
</dbReference>
<dbReference type="GO" id="GO:0007018">
    <property type="term" value="P:microtubule-based movement"/>
    <property type="evidence" value="ECO:0007669"/>
    <property type="project" value="InterPro"/>
</dbReference>
<feature type="compositionally biased region" description="Low complexity" evidence="13">
    <location>
        <begin position="1518"/>
        <end position="1532"/>
    </location>
</feature>
<dbReference type="PANTHER" id="PTHR47969">
    <property type="entry name" value="CHROMOSOME-ASSOCIATED KINESIN KIF4A-RELATED"/>
    <property type="match status" value="1"/>
</dbReference>
<evidence type="ECO:0000313" key="16">
    <source>
        <dbReference type="Proteomes" id="UP000053815"/>
    </source>
</evidence>
<protein>
    <submittedName>
        <fullName evidence="15">Kinesin-like protein KIF21A-like</fullName>
    </submittedName>
</protein>
<evidence type="ECO:0000256" key="8">
    <source>
        <dbReference type="ARBA" id="ARBA00023054"/>
    </source>
</evidence>
<dbReference type="EMBL" id="DF836377">
    <property type="protein sequence ID" value="GAN05330.1"/>
    <property type="molecule type" value="Genomic_DNA"/>
</dbReference>
<dbReference type="PROSITE" id="PS50067">
    <property type="entry name" value="KINESIN_MOTOR_2"/>
    <property type="match status" value="1"/>
</dbReference>
<feature type="compositionally biased region" description="Polar residues" evidence="13">
    <location>
        <begin position="1533"/>
        <end position="1548"/>
    </location>
</feature>
<feature type="compositionally biased region" description="Basic residues" evidence="13">
    <location>
        <begin position="603"/>
        <end position="613"/>
    </location>
</feature>
<feature type="coiled-coil region" evidence="12">
    <location>
        <begin position="503"/>
        <end position="530"/>
    </location>
</feature>
<keyword evidence="9 11" id="KW-0505">Motor protein</keyword>
<feature type="compositionally biased region" description="Low complexity" evidence="13">
    <location>
        <begin position="616"/>
        <end position="630"/>
    </location>
</feature>
<dbReference type="GO" id="GO:0005874">
    <property type="term" value="C:microtubule"/>
    <property type="evidence" value="ECO:0007669"/>
    <property type="project" value="UniProtKB-KW"/>
</dbReference>
<feature type="compositionally biased region" description="Low complexity" evidence="13">
    <location>
        <begin position="587"/>
        <end position="602"/>
    </location>
</feature>
<dbReference type="InterPro" id="IPR027417">
    <property type="entry name" value="P-loop_NTPase"/>
</dbReference>
<feature type="region of interest" description="Disordered" evidence="13">
    <location>
        <begin position="1187"/>
        <end position="1208"/>
    </location>
</feature>
<evidence type="ECO:0000256" key="13">
    <source>
        <dbReference type="SAM" id="MobiDB-lite"/>
    </source>
</evidence>
<evidence type="ECO:0000256" key="5">
    <source>
        <dbReference type="ARBA" id="ARBA00022737"/>
    </source>
</evidence>
<keyword evidence="2" id="KW-0963">Cytoplasm</keyword>
<gene>
    <name evidence="15" type="ORF">MAM1_0088c04800</name>
</gene>
<dbReference type="GO" id="GO:0005875">
    <property type="term" value="C:microtubule associated complex"/>
    <property type="evidence" value="ECO:0007669"/>
    <property type="project" value="TreeGrafter"/>
</dbReference>
<dbReference type="GO" id="GO:0007052">
    <property type="term" value="P:mitotic spindle organization"/>
    <property type="evidence" value="ECO:0007669"/>
    <property type="project" value="TreeGrafter"/>
</dbReference>
<proteinExistence type="inferred from homology"/>
<evidence type="ECO:0000256" key="12">
    <source>
        <dbReference type="SAM" id="Coils"/>
    </source>
</evidence>
<feature type="region of interest" description="Disordered" evidence="13">
    <location>
        <begin position="1661"/>
        <end position="1683"/>
    </location>
</feature>
<dbReference type="SUPFAM" id="SSF52540">
    <property type="entry name" value="P-loop containing nucleoside triphosphate hydrolases"/>
    <property type="match status" value="1"/>
</dbReference>
<dbReference type="InterPro" id="IPR036961">
    <property type="entry name" value="Kinesin_motor_dom_sf"/>
</dbReference>
<sequence length="1702" mass="191822">MTSTAVRVGLRVRPLTQKEELTNCTECITFIPNEPQILVGTDKSFTYDYVFNTESEQKQVYETSASPLLEKFIEGFNATILAYGQTGSGKTFSMGTGLESSVNPEHEGIVPRCIVDLFRNLEERSESNSEFNYEVYVSFLELYNEELIDLLSPQLQQQAATNKRRSGVPLQPVSNNPVEVTIREDIAGNIYWSGVREERCYNPEELLSFLSKGSLCRTTGSTEMNTVSSRSHAVFSVILKQQKSAEEPSITSKFHFVDLAGSERLKRTNAQGDRAKEGISINSGLLALGNVISALGDEARRTSHVPYRDSKLTRLLQDSLGGNSQTLMLACVSPSDSNFMETLNTLKYANRARNIKNRVTINQDFAGSSIEVNQLRAQLARLRIELASVRAENAGSGDHRTSSRGPYHHSYGGVGSSHQRDDEVRALRAEVARLRDRIQDMSTNLIQVTSERDTMVMERELGEFMSNPDFNDEELLMTSRRSSYIVDGDTNVTPHPVKTHPLVAQYQKTISDLTNELSDTRDRLAFLESTKSAGVHAMASAAATTTPMSFSGTTFHRPEQSFSSSSRRRHGASSGSNRTRRNRRSKTSSASSSTVTSNVTVRKSGKRAVRHHPVLSQSSSLRTSRNNNSNNKHRNSRQQPHDAYDEDDEFDQDEGFVNEDGYVNEDEIKQSIAKAKAEIQKGMEVLDLIKPMEEAAQSWEDELEAFEKAEKELYEKTSHIERSESDEGNYTSTSSPIDDGQRENSNDLDLMLEIEALSVPTWDHKSTTTNKMPRRLLNDEEDNHSSASSASSMHSYAKNEAAAATAAAADKQNPQMVRMLHQIQSDIRVKEELVSHLEKSETKYSFMRRKFDDKIAELHAQLAELQKDRDHALAKTKSTFAAAPNRADMAMQLKEKQQLIETRHVYENKMKQLVMEIHDLKRNYSRTIMNMQSTRNQHESLLRSLRVNVETLKVEKKRMIKRMKQETERVREQMALQERKISKMQRQYTEANHAKTRLEREHEAQKLTLKRREKEIVINNSQLKQLTDMLKKAVREGGMLDDQLLGKVSHIMGGSFAAVVRRGGMRNLPGFRQTRKRKNPIPVHVRVERKKQLLDKMLYQFIQGKQAIVEMEQVLFRRERLASEKLELLEERKSIYMAEKETADLTGEPMDMLAIDLADERIDLIEAEISYLSARIRALQSEAAGEADDMLAQSPDSGSGRHQQEKRKVTFADEIVSDPVPNDEWADMDALEEQFNVPSNAAPELVYDVTIKLLKTLEADECRSITEALVDDITNARMSECNRQMTMQNLEKTVQDLRRTLIVMKRAAIATTVENERRIRKLEEKNNGVSKTGDSIDNKIEDYIMNSGNTIFDKIYEDGLRGMIGTPEPDYILNESPDEASVSTASYERRSSTQSEGLMPPPSPLTLPAYTASTATNNLMLSPTRPPTSTGVRAPASLSDKGGVMRVNNSNYPTRDSTPSPDRFYNMIQKRLSWQQRVGGSESPIPMTMVNPAEFSRYANDRESSTSSIHSGHLRRASLQSDFSSSQNSYNNTNGSSGPPTVSSTQSSLRKRAFSVQQPPVQAQQLQYKQASRRASLRELSLKGTNGSPMTHSSSSINYMSDYDHEPTATMSFQRYPGHQQQQLQQQQQALKRPPLVSMSTLDNRSTTPNGGNVFARLSQTPTRASQAKISHRHSSSSMDELRMRWELERTPSAMSGSYYGD</sequence>
<dbReference type="InterPro" id="IPR001752">
    <property type="entry name" value="Kinesin_motor_dom"/>
</dbReference>
<dbReference type="InterPro" id="IPR027640">
    <property type="entry name" value="Kinesin-like_fam"/>
</dbReference>
<dbReference type="PANTHER" id="PTHR47969:SF15">
    <property type="entry name" value="CHROMOSOME-ASSOCIATED KINESIN KIF4A-RELATED"/>
    <property type="match status" value="1"/>
</dbReference>
<feature type="compositionally biased region" description="Low complexity" evidence="13">
    <location>
        <begin position="785"/>
        <end position="797"/>
    </location>
</feature>
<dbReference type="GO" id="GO:0003777">
    <property type="term" value="F:microtubule motor activity"/>
    <property type="evidence" value="ECO:0007669"/>
    <property type="project" value="InterPro"/>
</dbReference>
<comment type="similarity">
    <text evidence="11">Belongs to the TRAFAC class myosin-kinesin ATPase superfamily. Kinesin family.</text>
</comment>
<dbReference type="Gene3D" id="3.40.850.10">
    <property type="entry name" value="Kinesin motor domain"/>
    <property type="match status" value="1"/>
</dbReference>
<evidence type="ECO:0000256" key="3">
    <source>
        <dbReference type="ARBA" id="ARBA00022574"/>
    </source>
</evidence>
<name>A0A0C9LUN4_9FUNG</name>
<evidence type="ECO:0000256" key="11">
    <source>
        <dbReference type="PROSITE-ProRule" id="PRU00283"/>
    </source>
</evidence>
<evidence type="ECO:0000256" key="6">
    <source>
        <dbReference type="ARBA" id="ARBA00022741"/>
    </source>
</evidence>
<feature type="region of interest" description="Disordered" evidence="13">
    <location>
        <begin position="1375"/>
        <end position="1403"/>
    </location>
</feature>
<keyword evidence="3" id="KW-0853">WD repeat</keyword>
<keyword evidence="5" id="KW-0677">Repeat</keyword>
<feature type="binding site" evidence="11">
    <location>
        <begin position="84"/>
        <end position="91"/>
    </location>
    <ligand>
        <name>ATP</name>
        <dbReference type="ChEBI" id="CHEBI:30616"/>
    </ligand>
</feature>
<dbReference type="GO" id="GO:0005524">
    <property type="term" value="F:ATP binding"/>
    <property type="evidence" value="ECO:0007669"/>
    <property type="project" value="UniProtKB-UniRule"/>
</dbReference>
<dbReference type="InterPro" id="IPR019821">
    <property type="entry name" value="Kinesin_motor_CS"/>
</dbReference>
<feature type="coiled-coil region" evidence="12">
    <location>
        <begin position="689"/>
        <end position="716"/>
    </location>
</feature>
<dbReference type="PROSITE" id="PS00411">
    <property type="entry name" value="KINESIN_MOTOR_1"/>
    <property type="match status" value="1"/>
</dbReference>
<dbReference type="GO" id="GO:0051231">
    <property type="term" value="P:spindle elongation"/>
    <property type="evidence" value="ECO:0007669"/>
    <property type="project" value="TreeGrafter"/>
</dbReference>
<evidence type="ECO:0000256" key="7">
    <source>
        <dbReference type="ARBA" id="ARBA00022840"/>
    </source>
</evidence>
<evidence type="ECO:0000256" key="10">
    <source>
        <dbReference type="ARBA" id="ARBA00023212"/>
    </source>
</evidence>
<keyword evidence="16" id="KW-1185">Reference proteome</keyword>
<dbReference type="Pfam" id="PF25764">
    <property type="entry name" value="KIF21A_4th"/>
    <property type="match status" value="1"/>
</dbReference>
<feature type="compositionally biased region" description="Polar residues" evidence="13">
    <location>
        <begin position="1421"/>
        <end position="1431"/>
    </location>
</feature>
<dbReference type="CDD" id="cd01372">
    <property type="entry name" value="KISc_KIF4"/>
    <property type="match status" value="1"/>
</dbReference>
<evidence type="ECO:0000256" key="1">
    <source>
        <dbReference type="ARBA" id="ARBA00004245"/>
    </source>
</evidence>
<dbReference type="SMART" id="SM00129">
    <property type="entry name" value="KISc"/>
    <property type="match status" value="1"/>
</dbReference>
<feature type="compositionally biased region" description="Polar residues" evidence="13">
    <location>
        <begin position="1447"/>
        <end position="1460"/>
    </location>
</feature>
<feature type="coiled-coil region" evidence="12">
    <location>
        <begin position="848"/>
        <end position="1015"/>
    </location>
</feature>
<evidence type="ECO:0000256" key="2">
    <source>
        <dbReference type="ARBA" id="ARBA00022490"/>
    </source>
</evidence>
<organism evidence="15">
    <name type="scientific">Mucor ambiguus</name>
    <dbReference type="NCBI Taxonomy" id="91626"/>
    <lineage>
        <taxon>Eukaryota</taxon>
        <taxon>Fungi</taxon>
        <taxon>Fungi incertae sedis</taxon>
        <taxon>Mucoromycota</taxon>
        <taxon>Mucoromycotina</taxon>
        <taxon>Mucoromycetes</taxon>
        <taxon>Mucorales</taxon>
        <taxon>Mucorineae</taxon>
        <taxon>Mucoraceae</taxon>
        <taxon>Mucor</taxon>
    </lineage>
</organism>
<feature type="region of interest" description="Disordered" evidence="13">
    <location>
        <begin position="547"/>
        <end position="654"/>
    </location>
</feature>
<feature type="coiled-coil region" evidence="12">
    <location>
        <begin position="424"/>
        <end position="451"/>
    </location>
</feature>
<feature type="region of interest" description="Disordered" evidence="13">
    <location>
        <begin position="1421"/>
        <end position="1461"/>
    </location>
</feature>
<dbReference type="OrthoDB" id="3176171at2759"/>